<evidence type="ECO:0000259" key="4">
    <source>
        <dbReference type="PROSITE" id="PS51007"/>
    </source>
</evidence>
<dbReference type="InterPro" id="IPR009056">
    <property type="entry name" value="Cyt_c-like_dom"/>
</dbReference>
<evidence type="ECO:0000256" key="2">
    <source>
        <dbReference type="ARBA" id="ARBA00022723"/>
    </source>
</evidence>
<reference evidence="5" key="1">
    <citation type="submission" date="2016-10" db="EMBL/GenBank/DDBJ databases">
        <title>Sequence of Gallionella enrichment culture.</title>
        <authorList>
            <person name="Poehlein A."/>
            <person name="Muehling M."/>
            <person name="Daniel R."/>
        </authorList>
    </citation>
    <scope>NUCLEOTIDE SEQUENCE</scope>
</reference>
<dbReference type="Gene3D" id="1.10.760.10">
    <property type="entry name" value="Cytochrome c-like domain"/>
    <property type="match status" value="1"/>
</dbReference>
<name>A0A1J5PMM7_9ZZZZ</name>
<dbReference type="PROSITE" id="PS51007">
    <property type="entry name" value="CYTC"/>
    <property type="match status" value="1"/>
</dbReference>
<dbReference type="InterPro" id="IPR036909">
    <property type="entry name" value="Cyt_c-like_dom_sf"/>
</dbReference>
<proteinExistence type="predicted"/>
<keyword evidence="2" id="KW-0479">Metal-binding</keyword>
<organism evidence="5">
    <name type="scientific">mine drainage metagenome</name>
    <dbReference type="NCBI Taxonomy" id="410659"/>
    <lineage>
        <taxon>unclassified sequences</taxon>
        <taxon>metagenomes</taxon>
        <taxon>ecological metagenomes</taxon>
    </lineage>
</organism>
<dbReference type="Pfam" id="PF00034">
    <property type="entry name" value="Cytochrom_C"/>
    <property type="match status" value="1"/>
</dbReference>
<dbReference type="GO" id="GO:0009055">
    <property type="term" value="F:electron transfer activity"/>
    <property type="evidence" value="ECO:0007669"/>
    <property type="project" value="InterPro"/>
</dbReference>
<evidence type="ECO:0000313" key="5">
    <source>
        <dbReference type="EMBL" id="OIQ72798.1"/>
    </source>
</evidence>
<keyword evidence="1" id="KW-0349">Heme</keyword>
<accession>A0A1J5PMM7</accession>
<feature type="domain" description="Cytochrome c" evidence="4">
    <location>
        <begin position="45"/>
        <end position="169"/>
    </location>
</feature>
<dbReference type="SUPFAM" id="SSF46626">
    <property type="entry name" value="Cytochrome c"/>
    <property type="match status" value="1"/>
</dbReference>
<protein>
    <recommendedName>
        <fullName evidence="4">Cytochrome c domain-containing protein</fullName>
    </recommendedName>
</protein>
<sequence length="171" mass="18530">MPKTGYPMPVRCSRETIWRNARSGIAGAALALSMPGVSIADEGAPTLETGRTEFLSNCAECHGADGKGKGPVSSKLKIKPADLTILARRNNGVFLPSEIYRKIDGRYGVGSRPGSAMPIWGCRRGSPPDLKRKMEKTKPLDSLLDLSCDSEARIRARISAIVDYLSQIQEK</sequence>
<comment type="caution">
    <text evidence="5">The sequence shown here is derived from an EMBL/GenBank/DDBJ whole genome shotgun (WGS) entry which is preliminary data.</text>
</comment>
<dbReference type="GO" id="GO:0020037">
    <property type="term" value="F:heme binding"/>
    <property type="evidence" value="ECO:0007669"/>
    <property type="project" value="InterPro"/>
</dbReference>
<dbReference type="AlphaFoldDB" id="A0A1J5PMM7"/>
<dbReference type="EMBL" id="MLJW01003125">
    <property type="protein sequence ID" value="OIQ72798.1"/>
    <property type="molecule type" value="Genomic_DNA"/>
</dbReference>
<dbReference type="GO" id="GO:0046872">
    <property type="term" value="F:metal ion binding"/>
    <property type="evidence" value="ECO:0007669"/>
    <property type="project" value="UniProtKB-KW"/>
</dbReference>
<evidence type="ECO:0000256" key="3">
    <source>
        <dbReference type="ARBA" id="ARBA00023004"/>
    </source>
</evidence>
<gene>
    <name evidence="5" type="ORF">GALL_455730</name>
</gene>
<evidence type="ECO:0000256" key="1">
    <source>
        <dbReference type="ARBA" id="ARBA00022617"/>
    </source>
</evidence>
<keyword evidence="3" id="KW-0408">Iron</keyword>